<dbReference type="EMBL" id="BPLQ01014740">
    <property type="protein sequence ID" value="GIY82825.1"/>
    <property type="molecule type" value="Genomic_DNA"/>
</dbReference>
<evidence type="ECO:0000256" key="1">
    <source>
        <dbReference type="SAM" id="SignalP"/>
    </source>
</evidence>
<feature type="signal peptide" evidence="1">
    <location>
        <begin position="1"/>
        <end position="22"/>
    </location>
</feature>
<proteinExistence type="predicted"/>
<comment type="caution">
    <text evidence="2">The sequence shown here is derived from an EMBL/GenBank/DDBJ whole genome shotgun (WGS) entry which is preliminary data.</text>
</comment>
<evidence type="ECO:0000313" key="3">
    <source>
        <dbReference type="Proteomes" id="UP001054837"/>
    </source>
</evidence>
<keyword evidence="1" id="KW-0732">Signal</keyword>
<accession>A0AAV4WIX9</accession>
<dbReference type="AlphaFoldDB" id="A0AAV4WIX9"/>
<evidence type="ECO:0000313" key="2">
    <source>
        <dbReference type="EMBL" id="GIY82825.1"/>
    </source>
</evidence>
<name>A0AAV4WIX9_9ARAC</name>
<feature type="chain" id="PRO_5043562601" description="Secreted protein" evidence="1">
    <location>
        <begin position="23"/>
        <end position="124"/>
    </location>
</feature>
<sequence length="124" mass="14102">MRNNAVSGFLFILLIFARGHVAVFSLCNCHNREGIPCHFKSHADRLKPFYKNIFVRDFGAFYPWGYQKKKGGGGYIESFESLRTTPFSPLFLLFGFDFHSSILTGSVNYQKSMDLLMLSSSVDV</sequence>
<organism evidence="2 3">
    <name type="scientific">Caerostris darwini</name>
    <dbReference type="NCBI Taxonomy" id="1538125"/>
    <lineage>
        <taxon>Eukaryota</taxon>
        <taxon>Metazoa</taxon>
        <taxon>Ecdysozoa</taxon>
        <taxon>Arthropoda</taxon>
        <taxon>Chelicerata</taxon>
        <taxon>Arachnida</taxon>
        <taxon>Araneae</taxon>
        <taxon>Araneomorphae</taxon>
        <taxon>Entelegynae</taxon>
        <taxon>Araneoidea</taxon>
        <taxon>Araneidae</taxon>
        <taxon>Caerostris</taxon>
    </lineage>
</organism>
<dbReference type="Proteomes" id="UP001054837">
    <property type="component" value="Unassembled WGS sequence"/>
</dbReference>
<evidence type="ECO:0008006" key="4">
    <source>
        <dbReference type="Google" id="ProtNLM"/>
    </source>
</evidence>
<gene>
    <name evidence="2" type="ORF">CDAR_609021</name>
</gene>
<protein>
    <recommendedName>
        <fullName evidence="4">Secreted protein</fullName>
    </recommendedName>
</protein>
<reference evidence="2 3" key="1">
    <citation type="submission" date="2021-06" db="EMBL/GenBank/DDBJ databases">
        <title>Caerostris darwini draft genome.</title>
        <authorList>
            <person name="Kono N."/>
            <person name="Arakawa K."/>
        </authorList>
    </citation>
    <scope>NUCLEOTIDE SEQUENCE [LARGE SCALE GENOMIC DNA]</scope>
</reference>
<keyword evidence="3" id="KW-1185">Reference proteome</keyword>